<keyword evidence="10" id="KW-0520">NAD</keyword>
<dbReference type="InterPro" id="IPR001694">
    <property type="entry name" value="NADH_UbQ_OxRdtase_su1/FPO"/>
</dbReference>
<dbReference type="Pfam" id="PF00146">
    <property type="entry name" value="NADHdh"/>
    <property type="match status" value="1"/>
</dbReference>
<evidence type="ECO:0000256" key="9">
    <source>
        <dbReference type="ARBA" id="ARBA00023136"/>
    </source>
</evidence>
<feature type="transmembrane region" description="Helical" evidence="12">
    <location>
        <begin position="98"/>
        <end position="124"/>
    </location>
</feature>
<dbReference type="GO" id="GO:0005743">
    <property type="term" value="C:mitochondrial inner membrane"/>
    <property type="evidence" value="ECO:0007669"/>
    <property type="project" value="UniProtKB-SubCell"/>
</dbReference>
<evidence type="ECO:0000256" key="12">
    <source>
        <dbReference type="SAM" id="Phobius"/>
    </source>
</evidence>
<evidence type="ECO:0000256" key="3">
    <source>
        <dbReference type="ARBA" id="ARBA00010535"/>
    </source>
</evidence>
<geneLocation type="mitochondrion" evidence="13"/>
<comment type="similarity">
    <text evidence="3 10">Belongs to the complex I subunit 1 family.</text>
</comment>
<feature type="transmembrane region" description="Helical" evidence="12">
    <location>
        <begin position="5"/>
        <end position="25"/>
    </location>
</feature>
<evidence type="ECO:0000256" key="1">
    <source>
        <dbReference type="ARBA" id="ARBA00003257"/>
    </source>
</evidence>
<evidence type="ECO:0000256" key="8">
    <source>
        <dbReference type="ARBA" id="ARBA00023075"/>
    </source>
</evidence>
<keyword evidence="8 11" id="KW-0830">Ubiquinone</keyword>
<dbReference type="HAMAP" id="MF_01350">
    <property type="entry name" value="NDH1_NuoH"/>
    <property type="match status" value="1"/>
</dbReference>
<reference evidence="13" key="1">
    <citation type="journal article" date="2013" name="Gene">
        <title>The complete mitochondrial genome of Arctic Calanus hyperboreus (Copepoda, Calanoida) reveals characteristic patterns in calanoid mitochondrial genome.</title>
        <authorList>
            <person name="Kim S."/>
            <person name="Lim B.J."/>
            <person name="Min G.S."/>
            <person name="Choi H.G."/>
        </authorList>
    </citation>
    <scope>NUCLEOTIDE SEQUENCE</scope>
</reference>
<gene>
    <name evidence="13" type="primary">ND1</name>
</gene>
<evidence type="ECO:0000256" key="10">
    <source>
        <dbReference type="RuleBase" id="RU000471"/>
    </source>
</evidence>
<dbReference type="AlphaFoldDB" id="K7QK64"/>
<accession>K7QK64</accession>
<feature type="transmembrane region" description="Helical" evidence="12">
    <location>
        <begin position="144"/>
        <end position="166"/>
    </location>
</feature>
<dbReference type="EC" id="7.1.1.2" evidence="11"/>
<keyword evidence="9 12" id="KW-0472">Membrane</keyword>
<dbReference type="PANTHER" id="PTHR11432:SF3">
    <property type="entry name" value="NADH-UBIQUINONE OXIDOREDUCTASE CHAIN 1"/>
    <property type="match status" value="1"/>
</dbReference>
<keyword evidence="5" id="KW-0813">Transport</keyword>
<name>K7QK64_CALHY</name>
<dbReference type="PROSITE" id="PS00668">
    <property type="entry name" value="COMPLEX1_ND1_2"/>
    <property type="match status" value="1"/>
</dbReference>
<evidence type="ECO:0000256" key="4">
    <source>
        <dbReference type="ARBA" id="ARBA00021009"/>
    </source>
</evidence>
<keyword evidence="6 10" id="KW-0812">Transmembrane</keyword>
<keyword evidence="7 12" id="KW-1133">Transmembrane helix</keyword>
<dbReference type="CTD" id="4535"/>
<sequence>MIMSLLSYLILIIAILVNVAFVTLLERKILGYSQLRKGPNKVSMVGLAQPFNDAIKLFSKELVFPNLANIFQYFLAPACGLIIVLITFSLFPMKEYMFSLSLSIIFMYMMMSMNVYPVLISGWASNSKYALLGALRSVAQTVSYEVSLALMLMFYLVLSSTLNLLYMSNMNMFWYKSIMFLPMMGIWLVSCLAETNRTPFDFAEGESELVSGFNIEYGSLGFALIFMAEYASIIMMSIIFSLLFLSSGTNSVSLYLSTTGLVGVWIWARTTFPRYRYDKLMNLAWKIYLPLVLFMLSFGLFMVS</sequence>
<organism evidence="13">
    <name type="scientific">Calanus hyperboreus</name>
    <name type="common">Copepod</name>
    <dbReference type="NCBI Taxonomy" id="114069"/>
    <lineage>
        <taxon>Eukaryota</taxon>
        <taxon>Metazoa</taxon>
        <taxon>Ecdysozoa</taxon>
        <taxon>Arthropoda</taxon>
        <taxon>Crustacea</taxon>
        <taxon>Multicrustacea</taxon>
        <taxon>Hexanauplia</taxon>
        <taxon>Copepoda</taxon>
        <taxon>Calanoida</taxon>
        <taxon>Calanidae</taxon>
        <taxon>Calanus</taxon>
    </lineage>
</organism>
<proteinExistence type="inferred from homology"/>
<evidence type="ECO:0000256" key="11">
    <source>
        <dbReference type="RuleBase" id="RU000473"/>
    </source>
</evidence>
<feature type="transmembrane region" description="Helical" evidence="12">
    <location>
        <begin position="252"/>
        <end position="268"/>
    </location>
</feature>
<evidence type="ECO:0000256" key="2">
    <source>
        <dbReference type="ARBA" id="ARBA00004225"/>
    </source>
</evidence>
<feature type="transmembrane region" description="Helical" evidence="12">
    <location>
        <begin position="220"/>
        <end position="245"/>
    </location>
</feature>
<feature type="transmembrane region" description="Helical" evidence="12">
    <location>
        <begin position="283"/>
        <end position="303"/>
    </location>
</feature>
<dbReference type="InterPro" id="IPR018086">
    <property type="entry name" value="NADH_UbQ_OxRdtase_su1_CS"/>
</dbReference>
<dbReference type="EMBL" id="JX678968">
    <property type="protein sequence ID" value="AFU88798.1"/>
    <property type="molecule type" value="Genomic_DNA"/>
</dbReference>
<protein>
    <recommendedName>
        <fullName evidence="4 11">NADH-ubiquinone oxidoreductase chain 1</fullName>
        <ecNumber evidence="11">7.1.1.2</ecNumber>
    </recommendedName>
</protein>
<evidence type="ECO:0000313" key="13">
    <source>
        <dbReference type="EMBL" id="AFU88798.1"/>
    </source>
</evidence>
<feature type="transmembrane region" description="Helical" evidence="12">
    <location>
        <begin position="70"/>
        <end position="91"/>
    </location>
</feature>
<evidence type="ECO:0000256" key="6">
    <source>
        <dbReference type="ARBA" id="ARBA00022692"/>
    </source>
</evidence>
<comment type="function">
    <text evidence="1">Core subunit of the mitochondrial membrane respiratory chain NADH dehydrogenase (Complex I) that is believed to belong to the minimal assembly required for catalysis. Complex I functions in the transfer of electrons from NADH to the respiratory chain. The immediate electron acceptor for the enzyme is believed to be ubiquinone.</text>
</comment>
<dbReference type="GeneID" id="14049679"/>
<comment type="catalytic activity">
    <reaction evidence="11">
        <text>a ubiquinone + NADH + 5 H(+)(in) = a ubiquinol + NAD(+) + 4 H(+)(out)</text>
        <dbReference type="Rhea" id="RHEA:29091"/>
        <dbReference type="Rhea" id="RHEA-COMP:9565"/>
        <dbReference type="Rhea" id="RHEA-COMP:9566"/>
        <dbReference type="ChEBI" id="CHEBI:15378"/>
        <dbReference type="ChEBI" id="CHEBI:16389"/>
        <dbReference type="ChEBI" id="CHEBI:17976"/>
        <dbReference type="ChEBI" id="CHEBI:57540"/>
        <dbReference type="ChEBI" id="CHEBI:57945"/>
        <dbReference type="EC" id="7.1.1.2"/>
    </reaction>
</comment>
<dbReference type="RefSeq" id="YP_007026109.1">
    <property type="nucleotide sequence ID" value="NC_019627.1"/>
</dbReference>
<dbReference type="PANTHER" id="PTHR11432">
    <property type="entry name" value="NADH DEHYDROGENASE SUBUNIT 1"/>
    <property type="match status" value="1"/>
</dbReference>
<evidence type="ECO:0000256" key="5">
    <source>
        <dbReference type="ARBA" id="ARBA00022448"/>
    </source>
</evidence>
<dbReference type="GO" id="GO:0008137">
    <property type="term" value="F:NADH dehydrogenase (ubiquinone) activity"/>
    <property type="evidence" value="ECO:0007669"/>
    <property type="project" value="UniProtKB-EC"/>
</dbReference>
<evidence type="ECO:0000256" key="7">
    <source>
        <dbReference type="ARBA" id="ARBA00022989"/>
    </source>
</evidence>
<dbReference type="GO" id="GO:0003954">
    <property type="term" value="F:NADH dehydrogenase activity"/>
    <property type="evidence" value="ECO:0007669"/>
    <property type="project" value="TreeGrafter"/>
</dbReference>
<comment type="subcellular location">
    <subcellularLocation>
        <location evidence="10">Mitochondrion inner membrane</location>
        <topology evidence="10">Multi-pass membrane protein</topology>
    </subcellularLocation>
    <subcellularLocation>
        <location evidence="2">Mitochondrion membrane</location>
        <topology evidence="2">Multi-pass membrane protein</topology>
    </subcellularLocation>
</comment>
<dbReference type="GO" id="GO:0009060">
    <property type="term" value="P:aerobic respiration"/>
    <property type="evidence" value="ECO:0007669"/>
    <property type="project" value="TreeGrafter"/>
</dbReference>
<dbReference type="PROSITE" id="PS00667">
    <property type="entry name" value="COMPLEX1_ND1_1"/>
    <property type="match status" value="1"/>
</dbReference>
<keyword evidence="11 13" id="KW-0496">Mitochondrion</keyword>
<feature type="transmembrane region" description="Helical" evidence="12">
    <location>
        <begin position="173"/>
        <end position="190"/>
    </location>
</feature>